<evidence type="ECO:0000259" key="7">
    <source>
        <dbReference type="PROSITE" id="PS51900"/>
    </source>
</evidence>
<gene>
    <name evidence="8" type="ORF">R4I43_04275</name>
</gene>
<dbReference type="InterPro" id="IPR044068">
    <property type="entry name" value="CB"/>
</dbReference>
<dbReference type="PANTHER" id="PTHR30349:SF41">
    <property type="entry name" value="INTEGRASE_RECOMBINASE PROTEIN MJ0367-RELATED"/>
    <property type="match status" value="1"/>
</dbReference>
<feature type="domain" description="Core-binding (CB)" evidence="7">
    <location>
        <begin position="15"/>
        <end position="107"/>
    </location>
</feature>
<keyword evidence="3 5" id="KW-0238">DNA-binding</keyword>
<dbReference type="InterPro" id="IPR050090">
    <property type="entry name" value="Tyrosine_recombinase_XerCD"/>
</dbReference>
<organism evidence="8 9">
    <name type="scientific">Saccharopolyspora mangrovi</name>
    <dbReference type="NCBI Taxonomy" id="3082379"/>
    <lineage>
        <taxon>Bacteria</taxon>
        <taxon>Bacillati</taxon>
        <taxon>Actinomycetota</taxon>
        <taxon>Actinomycetes</taxon>
        <taxon>Pseudonocardiales</taxon>
        <taxon>Pseudonocardiaceae</taxon>
        <taxon>Saccharopolyspora</taxon>
    </lineage>
</organism>
<dbReference type="InterPro" id="IPR004107">
    <property type="entry name" value="Integrase_SAM-like_N"/>
</dbReference>
<dbReference type="Gene3D" id="1.10.443.10">
    <property type="entry name" value="Intergrase catalytic core"/>
    <property type="match status" value="1"/>
</dbReference>
<dbReference type="InterPro" id="IPR013762">
    <property type="entry name" value="Integrase-like_cat_sf"/>
</dbReference>
<dbReference type="InterPro" id="IPR011010">
    <property type="entry name" value="DNA_brk_join_enz"/>
</dbReference>
<accession>A0ABU6A4Y3</accession>
<proteinExistence type="inferred from homology"/>
<evidence type="ECO:0000256" key="5">
    <source>
        <dbReference type="PROSITE-ProRule" id="PRU01248"/>
    </source>
</evidence>
<comment type="similarity">
    <text evidence="1">Belongs to the 'phage' integrase family.</text>
</comment>
<dbReference type="RefSeq" id="WP_324264181.1">
    <property type="nucleotide sequence ID" value="NZ_JAWLNX010000002.1"/>
</dbReference>
<dbReference type="Pfam" id="PF13495">
    <property type="entry name" value="Phage_int_SAM_4"/>
    <property type="match status" value="1"/>
</dbReference>
<protein>
    <submittedName>
        <fullName evidence="8">Tyrosine-type recombinase/integrase</fullName>
    </submittedName>
</protein>
<dbReference type="PANTHER" id="PTHR30349">
    <property type="entry name" value="PHAGE INTEGRASE-RELATED"/>
    <property type="match status" value="1"/>
</dbReference>
<evidence type="ECO:0000313" key="9">
    <source>
        <dbReference type="Proteomes" id="UP001327093"/>
    </source>
</evidence>
<dbReference type="EMBL" id="JAWLNX010000002">
    <property type="protein sequence ID" value="MEB3366613.1"/>
    <property type="molecule type" value="Genomic_DNA"/>
</dbReference>
<dbReference type="PROSITE" id="PS51898">
    <property type="entry name" value="TYR_RECOMBINASE"/>
    <property type="match status" value="1"/>
</dbReference>
<feature type="domain" description="Tyr recombinase" evidence="6">
    <location>
        <begin position="129"/>
        <end position="310"/>
    </location>
</feature>
<evidence type="ECO:0000256" key="4">
    <source>
        <dbReference type="ARBA" id="ARBA00023172"/>
    </source>
</evidence>
<dbReference type="Proteomes" id="UP001327093">
    <property type="component" value="Unassembled WGS sequence"/>
</dbReference>
<dbReference type="Pfam" id="PF00589">
    <property type="entry name" value="Phage_integrase"/>
    <property type="match status" value="1"/>
</dbReference>
<dbReference type="InterPro" id="IPR002104">
    <property type="entry name" value="Integrase_catalytic"/>
</dbReference>
<evidence type="ECO:0000259" key="6">
    <source>
        <dbReference type="PROSITE" id="PS51898"/>
    </source>
</evidence>
<comment type="caution">
    <text evidence="8">The sequence shown here is derived from an EMBL/GenBank/DDBJ whole genome shotgun (WGS) entry which is preliminary data.</text>
</comment>
<keyword evidence="4" id="KW-0233">DNA recombination</keyword>
<name>A0ABU6A4Y3_9PSEU</name>
<keyword evidence="9" id="KW-1185">Reference proteome</keyword>
<dbReference type="CDD" id="cd00397">
    <property type="entry name" value="DNA_BRE_C"/>
    <property type="match status" value="1"/>
</dbReference>
<evidence type="ECO:0000313" key="8">
    <source>
        <dbReference type="EMBL" id="MEB3366613.1"/>
    </source>
</evidence>
<keyword evidence="2" id="KW-0229">DNA integration</keyword>
<evidence type="ECO:0000256" key="3">
    <source>
        <dbReference type="ARBA" id="ARBA00023125"/>
    </source>
</evidence>
<dbReference type="PROSITE" id="PS51900">
    <property type="entry name" value="CB"/>
    <property type="match status" value="1"/>
</dbReference>
<reference evidence="8 9" key="1">
    <citation type="submission" date="2023-10" db="EMBL/GenBank/DDBJ databases">
        <title>Saccharopolyspora sp. nov., isolated from mangrove soil.</title>
        <authorList>
            <person name="Lu Y."/>
            <person name="Liu W."/>
        </authorList>
    </citation>
    <scope>NUCLEOTIDE SEQUENCE [LARGE SCALE GENOMIC DNA]</scope>
    <source>
        <strain evidence="8 9">S2-29</strain>
    </source>
</reference>
<dbReference type="InterPro" id="IPR010998">
    <property type="entry name" value="Integrase_recombinase_N"/>
</dbReference>
<evidence type="ECO:0000256" key="2">
    <source>
        <dbReference type="ARBA" id="ARBA00022908"/>
    </source>
</evidence>
<evidence type="ECO:0000256" key="1">
    <source>
        <dbReference type="ARBA" id="ARBA00008857"/>
    </source>
</evidence>
<dbReference type="Gene3D" id="1.10.150.130">
    <property type="match status" value="1"/>
</dbReference>
<dbReference type="SUPFAM" id="SSF56349">
    <property type="entry name" value="DNA breaking-rejoining enzymes"/>
    <property type="match status" value="1"/>
</dbReference>
<sequence length="319" mass="35535">MAVFDLGKLTEGLSTGWAGYLRDWDRSLRSVNHPETTRYNYLLAAGQLARYLGEHSPDPDADDAAEDPTEVTRDHIEAFQAWMIETRSASTAVNKHKALRVFFGWLLNDEREIDRSPMDRVRKPAVPAKLIPVIEGDVTSQLLEACTGKDFLSLRDQAIIRLFANTGARLSEVAQLTIDDVDLKTETVVFHGKGAKDRRVRIGARTARAVSRYVRARSKRAGADLPDLWLSDRGGRPLHANGIKIRLKRLGKQAGIKNLHAHRWRHTYAHEWKAAGGDTGDLMLVLGWSSETMARHYGASAAAQRAQVAQDRLAIGDDL</sequence>